<dbReference type="Gene3D" id="3.40.50.720">
    <property type="entry name" value="NAD(P)-binding Rossmann-like Domain"/>
    <property type="match status" value="1"/>
</dbReference>
<dbReference type="InterPro" id="IPR051207">
    <property type="entry name" value="ComplexI_NDUFA9_subunit"/>
</dbReference>
<dbReference type="InterPro" id="IPR016040">
    <property type="entry name" value="NAD(P)-bd_dom"/>
</dbReference>
<reference evidence="2 3" key="1">
    <citation type="journal article" date="2015" name="Genome Announc.">
        <title>Expanding the biotechnology potential of lactobacilli through comparative genomics of 213 strains and associated genera.</title>
        <authorList>
            <person name="Sun Z."/>
            <person name="Harris H.M."/>
            <person name="McCann A."/>
            <person name="Guo C."/>
            <person name="Argimon S."/>
            <person name="Zhang W."/>
            <person name="Yang X."/>
            <person name="Jeffery I.B."/>
            <person name="Cooney J.C."/>
            <person name="Kagawa T.F."/>
            <person name="Liu W."/>
            <person name="Song Y."/>
            <person name="Salvetti E."/>
            <person name="Wrobel A."/>
            <person name="Rasinkangas P."/>
            <person name="Parkhill J."/>
            <person name="Rea M.C."/>
            <person name="O'Sullivan O."/>
            <person name="Ritari J."/>
            <person name="Douillard F.P."/>
            <person name="Paul Ross R."/>
            <person name="Yang R."/>
            <person name="Briner A.E."/>
            <person name="Felis G.E."/>
            <person name="de Vos W.M."/>
            <person name="Barrangou R."/>
            <person name="Klaenhammer T.R."/>
            <person name="Caufield P.W."/>
            <person name="Cui Y."/>
            <person name="Zhang H."/>
            <person name="O'Toole P.W."/>
        </authorList>
    </citation>
    <scope>NUCLEOTIDE SEQUENCE [LARGE SCALE GENOMIC DNA]</scope>
    <source>
        <strain evidence="2 3">DSM 21051</strain>
    </source>
</reference>
<organism evidence="2 3">
    <name type="scientific">Liquorilactobacillus aquaticus DSM 21051</name>
    <dbReference type="NCBI Taxonomy" id="1423725"/>
    <lineage>
        <taxon>Bacteria</taxon>
        <taxon>Bacillati</taxon>
        <taxon>Bacillota</taxon>
        <taxon>Bacilli</taxon>
        <taxon>Lactobacillales</taxon>
        <taxon>Lactobacillaceae</taxon>
        <taxon>Liquorilactobacillus</taxon>
    </lineage>
</organism>
<evidence type="ECO:0000313" key="3">
    <source>
        <dbReference type="Proteomes" id="UP000051015"/>
    </source>
</evidence>
<evidence type="ECO:0000313" key="2">
    <source>
        <dbReference type="EMBL" id="KRM95542.1"/>
    </source>
</evidence>
<dbReference type="GO" id="GO:0044877">
    <property type="term" value="F:protein-containing complex binding"/>
    <property type="evidence" value="ECO:0007669"/>
    <property type="project" value="TreeGrafter"/>
</dbReference>
<proteinExistence type="predicted"/>
<dbReference type="InterPro" id="IPR036291">
    <property type="entry name" value="NAD(P)-bd_dom_sf"/>
</dbReference>
<name>A0A0R2D5B2_9LACO</name>
<evidence type="ECO:0000259" key="1">
    <source>
        <dbReference type="Pfam" id="PF13460"/>
    </source>
</evidence>
<sequence length="214" mass="24933">MTKIEVSNLKVVVIGGSGFVGQGILKYLANDSDFNLTSISRSGQPRVNQAWIHEVKWICSDVNEDKNWKEVVENADWVIDLIGVLFEKNYHEYQQKSVKPAKRLIKHLHYKAKSTRFLFVSAKKAPFFLKNYMRAKKEVEREIMQKLSGRGYIVYPGMIYAKERKMVCLTANLLNCAMRMPVLKRMLAVYKPIKRINFSYEIKRILLGYNSYLL</sequence>
<dbReference type="PANTHER" id="PTHR12126">
    <property type="entry name" value="NADH-UBIQUINONE OXIDOREDUCTASE 39 KDA SUBUNIT-RELATED"/>
    <property type="match status" value="1"/>
</dbReference>
<dbReference type="Proteomes" id="UP000051015">
    <property type="component" value="Unassembled WGS sequence"/>
</dbReference>
<keyword evidence="3" id="KW-1185">Reference proteome</keyword>
<dbReference type="STRING" id="1423725.FC19_GL001858"/>
<dbReference type="PATRIC" id="fig|1423725.3.peg.1909"/>
<protein>
    <submittedName>
        <fullName evidence="2">NADH dehydrogenase</fullName>
    </submittedName>
</protein>
<accession>A0A0R2D5B2</accession>
<dbReference type="EMBL" id="AYZD01000025">
    <property type="protein sequence ID" value="KRM95542.1"/>
    <property type="molecule type" value="Genomic_DNA"/>
</dbReference>
<dbReference type="AlphaFoldDB" id="A0A0R2D5B2"/>
<gene>
    <name evidence="2" type="ORF">FC19_GL001858</name>
</gene>
<dbReference type="OrthoDB" id="2216847at2"/>
<dbReference type="PANTHER" id="PTHR12126:SF15">
    <property type="entry name" value="NAD(P)-BINDING DOMAIN-CONTAINING PROTEIN"/>
    <property type="match status" value="1"/>
</dbReference>
<dbReference type="RefSeq" id="WP_083488413.1">
    <property type="nucleotide sequence ID" value="NZ_AYZD01000025.1"/>
</dbReference>
<comment type="caution">
    <text evidence="2">The sequence shown here is derived from an EMBL/GenBank/DDBJ whole genome shotgun (WGS) entry which is preliminary data.</text>
</comment>
<dbReference type="Pfam" id="PF13460">
    <property type="entry name" value="NAD_binding_10"/>
    <property type="match status" value="1"/>
</dbReference>
<feature type="domain" description="NAD(P)-binding" evidence="1">
    <location>
        <begin position="15"/>
        <end position="169"/>
    </location>
</feature>
<dbReference type="SUPFAM" id="SSF51735">
    <property type="entry name" value="NAD(P)-binding Rossmann-fold domains"/>
    <property type="match status" value="1"/>
</dbReference>